<feature type="transmembrane region" description="Helical" evidence="7">
    <location>
        <begin position="117"/>
        <end position="138"/>
    </location>
</feature>
<dbReference type="AlphaFoldDB" id="A0AAU9DPP0"/>
<feature type="transmembrane region" description="Helical" evidence="7">
    <location>
        <begin position="159"/>
        <end position="182"/>
    </location>
</feature>
<comment type="subcellular location">
    <subcellularLocation>
        <location evidence="1 7">Cell membrane</location>
        <topology evidence="1 7">Multi-pass membrane protein</topology>
    </subcellularLocation>
</comment>
<keyword evidence="4 7" id="KW-0812">Transmembrane</keyword>
<evidence type="ECO:0000256" key="2">
    <source>
        <dbReference type="ARBA" id="ARBA00022448"/>
    </source>
</evidence>
<evidence type="ECO:0000313" key="9">
    <source>
        <dbReference type="EMBL" id="BDR55488.1"/>
    </source>
</evidence>
<evidence type="ECO:0000256" key="3">
    <source>
        <dbReference type="ARBA" id="ARBA00022475"/>
    </source>
</evidence>
<dbReference type="CDD" id="cd06261">
    <property type="entry name" value="TM_PBP2"/>
    <property type="match status" value="1"/>
</dbReference>
<dbReference type="KEGG" id="xak:KIMC2_00500"/>
<dbReference type="Pfam" id="PF00528">
    <property type="entry name" value="BPD_transp_1"/>
    <property type="match status" value="1"/>
</dbReference>
<dbReference type="GO" id="GO:0005886">
    <property type="term" value="C:plasma membrane"/>
    <property type="evidence" value="ECO:0007669"/>
    <property type="project" value="UniProtKB-SubCell"/>
</dbReference>
<feature type="domain" description="ABC transmembrane type-1" evidence="8">
    <location>
        <begin position="49"/>
        <end position="238"/>
    </location>
</feature>
<feature type="transmembrane region" description="Helical" evidence="7">
    <location>
        <begin position="48"/>
        <end position="72"/>
    </location>
</feature>
<evidence type="ECO:0000256" key="1">
    <source>
        <dbReference type="ARBA" id="ARBA00004651"/>
    </source>
</evidence>
<dbReference type="EMBL" id="AP026801">
    <property type="protein sequence ID" value="BDR55488.1"/>
    <property type="molecule type" value="Genomic_DNA"/>
</dbReference>
<keyword evidence="2 7" id="KW-0813">Transport</keyword>
<evidence type="ECO:0000259" key="8">
    <source>
        <dbReference type="PROSITE" id="PS50928"/>
    </source>
</evidence>
<evidence type="ECO:0000256" key="4">
    <source>
        <dbReference type="ARBA" id="ARBA00022692"/>
    </source>
</evidence>
<keyword evidence="6 7" id="KW-0472">Membrane</keyword>
<keyword evidence="10" id="KW-1185">Reference proteome</keyword>
<evidence type="ECO:0000256" key="5">
    <source>
        <dbReference type="ARBA" id="ARBA00022989"/>
    </source>
</evidence>
<dbReference type="PANTHER" id="PTHR43744:SF12">
    <property type="entry name" value="ABC TRANSPORTER PERMEASE PROTEIN MG189-RELATED"/>
    <property type="match status" value="1"/>
</dbReference>
<dbReference type="InterPro" id="IPR035906">
    <property type="entry name" value="MetI-like_sf"/>
</dbReference>
<feature type="transmembrane region" description="Helical" evidence="7">
    <location>
        <begin position="84"/>
        <end position="105"/>
    </location>
</feature>
<reference evidence="9 10" key="1">
    <citation type="journal article" date="2023" name="Microbiol. Spectr.">
        <title>Symbiosis of Carpenter Bees with Uncharacterized Lactic Acid Bacteria Showing NAD Auxotrophy.</title>
        <authorList>
            <person name="Kawasaki S."/>
            <person name="Ozawa K."/>
            <person name="Mori T."/>
            <person name="Yamamoto A."/>
            <person name="Ito M."/>
            <person name="Ohkuma M."/>
            <person name="Sakamoto M."/>
            <person name="Matsutani M."/>
        </authorList>
    </citation>
    <scope>NUCLEOTIDE SEQUENCE [LARGE SCALE GENOMIC DNA]</scope>
    <source>
        <strain evidence="9 10">KimC2</strain>
    </source>
</reference>
<evidence type="ECO:0000256" key="7">
    <source>
        <dbReference type="RuleBase" id="RU363032"/>
    </source>
</evidence>
<evidence type="ECO:0000313" key="10">
    <source>
        <dbReference type="Proteomes" id="UP001321804"/>
    </source>
</evidence>
<dbReference type="SUPFAM" id="SSF161098">
    <property type="entry name" value="MetI-like"/>
    <property type="match status" value="1"/>
</dbReference>
<dbReference type="GO" id="GO:0055085">
    <property type="term" value="P:transmembrane transport"/>
    <property type="evidence" value="ECO:0007669"/>
    <property type="project" value="InterPro"/>
</dbReference>
<dbReference type="PANTHER" id="PTHR43744">
    <property type="entry name" value="ABC TRANSPORTER PERMEASE PROTEIN MG189-RELATED-RELATED"/>
    <property type="match status" value="1"/>
</dbReference>
<keyword evidence="5 7" id="KW-1133">Transmembrane helix</keyword>
<dbReference type="Gene3D" id="1.10.3720.10">
    <property type="entry name" value="MetI-like"/>
    <property type="match status" value="1"/>
</dbReference>
<feature type="transmembrane region" description="Helical" evidence="7">
    <location>
        <begin position="217"/>
        <end position="238"/>
    </location>
</feature>
<organism evidence="9 10">
    <name type="scientific">Xylocopilactobacillus apis</name>
    <dbReference type="NCBI Taxonomy" id="2932183"/>
    <lineage>
        <taxon>Bacteria</taxon>
        <taxon>Bacillati</taxon>
        <taxon>Bacillota</taxon>
        <taxon>Bacilli</taxon>
        <taxon>Lactobacillales</taxon>
        <taxon>Lactobacillaceae</taxon>
        <taxon>Xylocopilactobacillus</taxon>
    </lineage>
</organism>
<proteinExistence type="inferred from homology"/>
<sequence length="253" mass="28510">MVFPFFWMISTAVKTPSEAATVPPIMWPKHPHWGNFVSAFNSAPFARYLLNSVIVTVLTTVAQMFTSILAAFAFSKLKFWGKNIIFMIFLSTMMVPIEMLIIPNYVTLSEAHLMNTYFALILPWAASFFTVFTLRQAFNSVPPQVYYAAKIDGATDWKYLWTVLVPICRSSIVALTILEVIASWNDFLWPMIVTNEPNMRTLPVAVSSFTNDVGTNYPFMMAAATFVIIPMIILYIILQKYIIQGISKGGLVG</sequence>
<gene>
    <name evidence="9" type="ORF">KIMC2_00500</name>
</gene>
<dbReference type="Proteomes" id="UP001321804">
    <property type="component" value="Chromosome"/>
</dbReference>
<keyword evidence="3" id="KW-1003">Cell membrane</keyword>
<dbReference type="InterPro" id="IPR000515">
    <property type="entry name" value="MetI-like"/>
</dbReference>
<evidence type="ECO:0000256" key="6">
    <source>
        <dbReference type="ARBA" id="ARBA00023136"/>
    </source>
</evidence>
<dbReference type="PROSITE" id="PS50928">
    <property type="entry name" value="ABC_TM1"/>
    <property type="match status" value="1"/>
</dbReference>
<protein>
    <submittedName>
        <fullName evidence="9">Sugar ABC transporter permease</fullName>
    </submittedName>
</protein>
<accession>A0AAU9DPP0</accession>
<name>A0AAU9DPP0_9LACO</name>
<comment type="similarity">
    <text evidence="7">Belongs to the binding-protein-dependent transport system permease family.</text>
</comment>